<evidence type="ECO:0000256" key="3">
    <source>
        <dbReference type="ARBA" id="ARBA00022801"/>
    </source>
</evidence>
<dbReference type="AlphaFoldDB" id="A0A9P0ATG8"/>
<dbReference type="GO" id="GO:0008033">
    <property type="term" value="P:tRNA processing"/>
    <property type="evidence" value="ECO:0007669"/>
    <property type="project" value="UniProtKB-KW"/>
</dbReference>
<evidence type="ECO:0000259" key="12">
    <source>
        <dbReference type="PROSITE" id="PS50141"/>
    </source>
</evidence>
<proteinExistence type="inferred from homology"/>
<name>A0A9P0ATG8_BRAAE</name>
<accession>A0A9P0ATG8</accession>
<evidence type="ECO:0000256" key="2">
    <source>
        <dbReference type="ARBA" id="ARBA00022723"/>
    </source>
</evidence>
<reference evidence="13" key="1">
    <citation type="submission" date="2021-12" db="EMBL/GenBank/DDBJ databases">
        <authorList>
            <person name="King R."/>
        </authorList>
    </citation>
    <scope>NUCLEOTIDE SEQUENCE</scope>
</reference>
<dbReference type="GO" id="GO:0003723">
    <property type="term" value="F:RNA binding"/>
    <property type="evidence" value="ECO:0007669"/>
    <property type="project" value="InterPro"/>
</dbReference>
<evidence type="ECO:0000256" key="6">
    <source>
        <dbReference type="ARBA" id="ARBA00037784"/>
    </source>
</evidence>
<dbReference type="Proteomes" id="UP001154078">
    <property type="component" value="Chromosome 1"/>
</dbReference>
<evidence type="ECO:0000256" key="5">
    <source>
        <dbReference type="ARBA" id="ARBA00037026"/>
    </source>
</evidence>
<evidence type="ECO:0000256" key="7">
    <source>
        <dbReference type="ARBA" id="ARBA00038326"/>
    </source>
</evidence>
<evidence type="ECO:0000256" key="1">
    <source>
        <dbReference type="ARBA" id="ARBA00022694"/>
    </source>
</evidence>
<dbReference type="SMART" id="SM00552">
    <property type="entry name" value="ADEAMc"/>
    <property type="match status" value="1"/>
</dbReference>
<organism evidence="13 14">
    <name type="scientific">Brassicogethes aeneus</name>
    <name type="common">Rape pollen beetle</name>
    <name type="synonym">Meligethes aeneus</name>
    <dbReference type="NCBI Taxonomy" id="1431903"/>
    <lineage>
        <taxon>Eukaryota</taxon>
        <taxon>Metazoa</taxon>
        <taxon>Ecdysozoa</taxon>
        <taxon>Arthropoda</taxon>
        <taxon>Hexapoda</taxon>
        <taxon>Insecta</taxon>
        <taxon>Pterygota</taxon>
        <taxon>Neoptera</taxon>
        <taxon>Endopterygota</taxon>
        <taxon>Coleoptera</taxon>
        <taxon>Polyphaga</taxon>
        <taxon>Cucujiformia</taxon>
        <taxon>Nitidulidae</taxon>
        <taxon>Meligethinae</taxon>
        <taxon>Brassicogethes</taxon>
    </lineage>
</organism>
<evidence type="ECO:0000256" key="8">
    <source>
        <dbReference type="ARBA" id="ARBA00038940"/>
    </source>
</evidence>
<evidence type="ECO:0000256" key="4">
    <source>
        <dbReference type="ARBA" id="ARBA00022833"/>
    </source>
</evidence>
<dbReference type="PROSITE" id="PS50141">
    <property type="entry name" value="A_DEAMIN_EDITASE"/>
    <property type="match status" value="1"/>
</dbReference>
<evidence type="ECO:0000256" key="10">
    <source>
        <dbReference type="ARBA" id="ARBA00041760"/>
    </source>
</evidence>
<sequence length="393" mass="44584">MHETIANLCLKHFNSLPKKGKPIDNEWTVLSCIVLEENELFEVVALGTGSKCIGQNKLSPNGDILNDSHAEIICRRSFIRFLYDQLNLLRNKEKSVYLYDLNREIKIKPNVKFHFFTTHVPCGDAAIFSKQNEEDFGSILISGDFNDEPKQKKLKIDDIYRTGAKCLDHDEKQDPKLDGSAYHILGAVRRKPGRGDPTLSVSCSDKISRWVHLGIQGSLIFTITKQPIYISSFTIAGDTPFNEDALKRALFNRFGDIKLPLPFVQNKFIIGQATLQFKYAKTNLKTPCPSSISWVKTDKESLEVSVEGKKQGITKKDINKEIACVRICKKNLFGCFINTIKSLNLNVNGNFKSLTYKNAKTLSEEYVNALKTYKDTIKVFTTKSDCLLQFKYK</sequence>
<keyword evidence="3" id="KW-0378">Hydrolase</keyword>
<dbReference type="EC" id="3.5.4.34" evidence="8"/>
<evidence type="ECO:0000256" key="11">
    <source>
        <dbReference type="ARBA" id="ARBA00047635"/>
    </source>
</evidence>
<dbReference type="EMBL" id="OV121132">
    <property type="protein sequence ID" value="CAH0546887.1"/>
    <property type="molecule type" value="Genomic_DNA"/>
</dbReference>
<dbReference type="PANTHER" id="PTHR46516">
    <property type="entry name" value="TRNA-SPECIFIC ADENOSINE DEAMINASE 1"/>
    <property type="match status" value="1"/>
</dbReference>
<dbReference type="OrthoDB" id="416253at2759"/>
<gene>
    <name evidence="13" type="ORF">MELIAE_LOCUS969</name>
</gene>
<keyword evidence="4" id="KW-0862">Zinc</keyword>
<comment type="similarity">
    <text evidence="7">Belongs to the ADAT1 family.</text>
</comment>
<comment type="cofactor">
    <cofactor evidence="5">
        <name>1D-myo-inositol hexakisphosphate</name>
        <dbReference type="ChEBI" id="CHEBI:58130"/>
    </cofactor>
</comment>
<comment type="function">
    <text evidence="6">Specifically deaminates adenosine-37 to inosine in tRNA-Ala.</text>
</comment>
<dbReference type="GO" id="GO:0043829">
    <property type="term" value="F:tRNA-specific adenosine-37 deaminase activity"/>
    <property type="evidence" value="ECO:0007669"/>
    <property type="project" value="UniProtKB-EC"/>
</dbReference>
<feature type="domain" description="A to I editase" evidence="12">
    <location>
        <begin position="45"/>
        <end position="378"/>
    </location>
</feature>
<protein>
    <recommendedName>
        <fullName evidence="9">tRNA-specific adenosine deaminase 1</fullName>
        <ecNumber evidence="8">3.5.4.34</ecNumber>
    </recommendedName>
    <alternativeName>
        <fullName evidence="10">tRNA-specific adenosine-37 deaminase</fullName>
    </alternativeName>
</protein>
<dbReference type="Pfam" id="PF02137">
    <property type="entry name" value="A_deamin"/>
    <property type="match status" value="1"/>
</dbReference>
<dbReference type="PANTHER" id="PTHR46516:SF1">
    <property type="entry name" value="TRNA-SPECIFIC ADENOSINE DEAMINASE 1"/>
    <property type="match status" value="1"/>
</dbReference>
<keyword evidence="14" id="KW-1185">Reference proteome</keyword>
<dbReference type="GO" id="GO:0046872">
    <property type="term" value="F:metal ion binding"/>
    <property type="evidence" value="ECO:0007669"/>
    <property type="project" value="UniProtKB-KW"/>
</dbReference>
<evidence type="ECO:0000313" key="14">
    <source>
        <dbReference type="Proteomes" id="UP001154078"/>
    </source>
</evidence>
<comment type="catalytic activity">
    <reaction evidence="11">
        <text>adenosine(37) in tRNA(Ala) + H2O + H(+) = inosine(37) in tRNA(Ala) + NH4(+)</text>
        <dbReference type="Rhea" id="RHEA:50968"/>
        <dbReference type="Rhea" id="RHEA-COMP:12855"/>
        <dbReference type="Rhea" id="RHEA-COMP:12856"/>
        <dbReference type="ChEBI" id="CHEBI:15377"/>
        <dbReference type="ChEBI" id="CHEBI:15378"/>
        <dbReference type="ChEBI" id="CHEBI:28938"/>
        <dbReference type="ChEBI" id="CHEBI:74411"/>
        <dbReference type="ChEBI" id="CHEBI:82852"/>
        <dbReference type="EC" id="3.5.4.34"/>
    </reaction>
</comment>
<dbReference type="InterPro" id="IPR002466">
    <property type="entry name" value="A_deamin"/>
</dbReference>
<evidence type="ECO:0000256" key="9">
    <source>
        <dbReference type="ARBA" id="ARBA00040502"/>
    </source>
</evidence>
<evidence type="ECO:0000313" key="13">
    <source>
        <dbReference type="EMBL" id="CAH0546887.1"/>
    </source>
</evidence>
<keyword evidence="1" id="KW-0819">tRNA processing</keyword>
<keyword evidence="2" id="KW-0479">Metal-binding</keyword>